<evidence type="ECO:0000256" key="1">
    <source>
        <dbReference type="PROSITE-ProRule" id="PRU00042"/>
    </source>
</evidence>
<dbReference type="Proteomes" id="UP000887577">
    <property type="component" value="Unplaced"/>
</dbReference>
<keyword evidence="1" id="KW-0862">Zinc</keyword>
<reference evidence="4" key="1">
    <citation type="submission" date="2022-11" db="UniProtKB">
        <authorList>
            <consortium name="WormBaseParasite"/>
        </authorList>
    </citation>
    <scope>IDENTIFICATION</scope>
</reference>
<proteinExistence type="predicted"/>
<feature type="domain" description="C2H2-type" evidence="2">
    <location>
        <begin position="37"/>
        <end position="65"/>
    </location>
</feature>
<keyword evidence="1" id="KW-0479">Metal-binding</keyword>
<evidence type="ECO:0000313" key="3">
    <source>
        <dbReference type="Proteomes" id="UP000887577"/>
    </source>
</evidence>
<keyword evidence="1" id="KW-0863">Zinc-finger</keyword>
<protein>
    <submittedName>
        <fullName evidence="4">C2H2-type domain-containing protein</fullName>
    </submittedName>
</protein>
<accession>A0A914YME6</accession>
<evidence type="ECO:0000259" key="2">
    <source>
        <dbReference type="PROSITE" id="PS50157"/>
    </source>
</evidence>
<dbReference type="GO" id="GO:0008270">
    <property type="term" value="F:zinc ion binding"/>
    <property type="evidence" value="ECO:0007669"/>
    <property type="project" value="UniProtKB-KW"/>
</dbReference>
<organism evidence="3 4">
    <name type="scientific">Panagrolaimus superbus</name>
    <dbReference type="NCBI Taxonomy" id="310955"/>
    <lineage>
        <taxon>Eukaryota</taxon>
        <taxon>Metazoa</taxon>
        <taxon>Ecdysozoa</taxon>
        <taxon>Nematoda</taxon>
        <taxon>Chromadorea</taxon>
        <taxon>Rhabditida</taxon>
        <taxon>Tylenchina</taxon>
        <taxon>Panagrolaimomorpha</taxon>
        <taxon>Panagrolaimoidea</taxon>
        <taxon>Panagrolaimidae</taxon>
        <taxon>Panagrolaimus</taxon>
    </lineage>
</organism>
<dbReference type="WBParaSite" id="PSU_v2.g20556.t1">
    <property type="protein sequence ID" value="PSU_v2.g20556.t1"/>
    <property type="gene ID" value="PSU_v2.g20556"/>
</dbReference>
<name>A0A914YME6_9BILA</name>
<dbReference type="PROSITE" id="PS00028">
    <property type="entry name" value="ZINC_FINGER_C2H2_1"/>
    <property type="match status" value="1"/>
</dbReference>
<sequence>MQECIICNKNIDLNLSSFTEHFRQHDKRQEDIRHGRIRCGFCGSEFLNVKKLLQHLIAFHQVSQPKMNVTSSASTSIGSQRNGSSNNQTMIEKSNKVLLLMDKDKKIDGLLKSAKEKIVEHLQSIIEDYKTNAYISEHLRNEISKSLLESVSTTIQVMSNVVKEASLKDYSDKISLFHDEIILSFTDKFDDEASNDSIKQEFSTVEQEITSEFSPSDFPSTSVTATMNETESFDPIPVFNLLINRTPIILDASINVKEGLKRLANDMLNECQEFYDNNKPDEPALFHDVDVYEEFDSPLGRIILYILFNDFNPEFSKELITLAWKEAYAALIIVQKILIHL</sequence>
<dbReference type="InterPro" id="IPR013087">
    <property type="entry name" value="Znf_C2H2_type"/>
</dbReference>
<evidence type="ECO:0000313" key="4">
    <source>
        <dbReference type="WBParaSite" id="PSU_v2.g20556.t1"/>
    </source>
</evidence>
<dbReference type="PROSITE" id="PS50157">
    <property type="entry name" value="ZINC_FINGER_C2H2_2"/>
    <property type="match status" value="1"/>
</dbReference>
<dbReference type="AlphaFoldDB" id="A0A914YME6"/>
<keyword evidence="3" id="KW-1185">Reference proteome</keyword>